<evidence type="ECO:0000256" key="4">
    <source>
        <dbReference type="ARBA" id="ARBA00022475"/>
    </source>
</evidence>
<dbReference type="AlphaFoldDB" id="A0A934J672"/>
<feature type="transmembrane region" description="Helical" evidence="8">
    <location>
        <begin position="118"/>
        <end position="137"/>
    </location>
</feature>
<feature type="transmembrane region" description="Helical" evidence="8">
    <location>
        <begin position="400"/>
        <end position="418"/>
    </location>
</feature>
<keyword evidence="10" id="KW-1185">Reference proteome</keyword>
<protein>
    <submittedName>
        <fullName evidence="9">Uracil permease</fullName>
    </submittedName>
</protein>
<dbReference type="InterPro" id="IPR006043">
    <property type="entry name" value="NCS2"/>
</dbReference>
<organism evidence="9 10">
    <name type="scientific">Paenibacillus roseus</name>
    <dbReference type="NCBI Taxonomy" id="2798579"/>
    <lineage>
        <taxon>Bacteria</taxon>
        <taxon>Bacillati</taxon>
        <taxon>Bacillota</taxon>
        <taxon>Bacilli</taxon>
        <taxon>Bacillales</taxon>
        <taxon>Paenibacillaceae</taxon>
        <taxon>Paenibacillus</taxon>
    </lineage>
</organism>
<feature type="transmembrane region" description="Helical" evidence="8">
    <location>
        <begin position="375"/>
        <end position="394"/>
    </location>
</feature>
<feature type="transmembrane region" description="Helical" evidence="8">
    <location>
        <begin position="234"/>
        <end position="257"/>
    </location>
</feature>
<evidence type="ECO:0000256" key="5">
    <source>
        <dbReference type="ARBA" id="ARBA00022692"/>
    </source>
</evidence>
<feature type="transmembrane region" description="Helical" evidence="8">
    <location>
        <begin position="345"/>
        <end position="363"/>
    </location>
</feature>
<evidence type="ECO:0000256" key="3">
    <source>
        <dbReference type="ARBA" id="ARBA00022448"/>
    </source>
</evidence>
<sequence>MGQPREIRVDERLPLLQSLPLSLQHLFAMFGSTVLVPILFKVDPATILLMNGIGTLIYILICKGKIPAYLGSSFAFLSPVLAVLGAGHSYEQVLGGFIASGIIFIIVALIISKAGTGWLDVVFPPAAMGAIIAVIGLELVPVAARMSGFIAPEDPGAAAAWVMDPTAVLIACVTLFTIVISNVMLRGFLKIIAILIGLVVGYVLAYVLGYVDFTPVQNASLFSVPTFYAPKFELSVIAIIAPAALVVIAEHIGHLIVTSKIVNKDLSKDPGLDRSLMGNGVSTVLSGFVGSTPNTTYGENIGVLTITRVYSVWVIGGAAVIAVVLSFLGKLAALINTIPDPVKGGVSLLLFGVIAVSGIRMLVETKVDYSKTTNLLLTSIVLVVGLSGFTLNIGSFSLRGMALATVLSIVLSLFFKAIEKLNLSDETAEKSGH</sequence>
<feature type="transmembrane region" description="Helical" evidence="8">
    <location>
        <begin position="310"/>
        <end position="333"/>
    </location>
</feature>
<accession>A0A934J672</accession>
<dbReference type="Proteomes" id="UP000640274">
    <property type="component" value="Unassembled WGS sequence"/>
</dbReference>
<comment type="similarity">
    <text evidence="2">Belongs to the nucleobase:cation symporter-2 (NCS2) (TC 2.A.40) family.</text>
</comment>
<dbReference type="InterPro" id="IPR006042">
    <property type="entry name" value="Xan_ur_permease"/>
</dbReference>
<keyword evidence="4" id="KW-1003">Cell membrane</keyword>
<keyword evidence="7 8" id="KW-0472">Membrane</keyword>
<evidence type="ECO:0000256" key="7">
    <source>
        <dbReference type="ARBA" id="ARBA00023136"/>
    </source>
</evidence>
<evidence type="ECO:0000256" key="6">
    <source>
        <dbReference type="ARBA" id="ARBA00022989"/>
    </source>
</evidence>
<dbReference type="NCBIfam" id="NF007995">
    <property type="entry name" value="PRK10720.1"/>
    <property type="match status" value="1"/>
</dbReference>
<feature type="transmembrane region" description="Helical" evidence="8">
    <location>
        <begin position="157"/>
        <end position="179"/>
    </location>
</feature>
<evidence type="ECO:0000256" key="2">
    <source>
        <dbReference type="ARBA" id="ARBA00008821"/>
    </source>
</evidence>
<evidence type="ECO:0000256" key="8">
    <source>
        <dbReference type="SAM" id="Phobius"/>
    </source>
</evidence>
<dbReference type="GO" id="GO:0042907">
    <property type="term" value="F:xanthine transmembrane transporter activity"/>
    <property type="evidence" value="ECO:0007669"/>
    <property type="project" value="TreeGrafter"/>
</dbReference>
<reference evidence="9" key="1">
    <citation type="submission" date="2020-12" db="EMBL/GenBank/DDBJ databases">
        <authorList>
            <person name="Huq M.A."/>
        </authorList>
    </citation>
    <scope>NUCLEOTIDE SEQUENCE</scope>
    <source>
        <strain evidence="9">MAHUQ-46</strain>
    </source>
</reference>
<dbReference type="Pfam" id="PF00860">
    <property type="entry name" value="Xan_ur_permease"/>
    <property type="match status" value="1"/>
</dbReference>
<evidence type="ECO:0000313" key="10">
    <source>
        <dbReference type="Proteomes" id="UP000640274"/>
    </source>
</evidence>
<keyword evidence="3" id="KW-0813">Transport</keyword>
<keyword evidence="6 8" id="KW-1133">Transmembrane helix</keyword>
<gene>
    <name evidence="9" type="primary">uraA</name>
    <name evidence="9" type="ORF">JFN88_22645</name>
</gene>
<feature type="transmembrane region" description="Helical" evidence="8">
    <location>
        <begin position="93"/>
        <end position="111"/>
    </location>
</feature>
<evidence type="ECO:0000256" key="1">
    <source>
        <dbReference type="ARBA" id="ARBA00004651"/>
    </source>
</evidence>
<dbReference type="EMBL" id="JAELUP010000113">
    <property type="protein sequence ID" value="MBJ6364019.1"/>
    <property type="molecule type" value="Genomic_DNA"/>
</dbReference>
<comment type="subcellular location">
    <subcellularLocation>
        <location evidence="1">Cell membrane</location>
        <topology evidence="1">Multi-pass membrane protein</topology>
    </subcellularLocation>
</comment>
<keyword evidence="5 8" id="KW-0812">Transmembrane</keyword>
<name>A0A934J672_9BACL</name>
<feature type="transmembrane region" description="Helical" evidence="8">
    <location>
        <begin position="68"/>
        <end position="87"/>
    </location>
</feature>
<proteinExistence type="inferred from homology"/>
<dbReference type="PANTHER" id="PTHR42810:SF4">
    <property type="entry name" value="URIC ACID TRANSPORTER UACT"/>
    <property type="match status" value="1"/>
</dbReference>
<dbReference type="NCBIfam" id="TIGR00801">
    <property type="entry name" value="ncs2"/>
    <property type="match status" value="1"/>
</dbReference>
<feature type="transmembrane region" description="Helical" evidence="8">
    <location>
        <begin position="191"/>
        <end position="211"/>
    </location>
</feature>
<feature type="transmembrane region" description="Helical" evidence="8">
    <location>
        <begin position="45"/>
        <end position="61"/>
    </location>
</feature>
<dbReference type="RefSeq" id="WP_199021625.1">
    <property type="nucleotide sequence ID" value="NZ_JAELUP010000113.1"/>
</dbReference>
<feature type="transmembrane region" description="Helical" evidence="8">
    <location>
        <begin position="21"/>
        <end position="39"/>
    </location>
</feature>
<comment type="caution">
    <text evidence="9">The sequence shown here is derived from an EMBL/GenBank/DDBJ whole genome shotgun (WGS) entry which is preliminary data.</text>
</comment>
<evidence type="ECO:0000313" key="9">
    <source>
        <dbReference type="EMBL" id="MBJ6364019.1"/>
    </source>
</evidence>
<dbReference type="PANTHER" id="PTHR42810">
    <property type="entry name" value="PURINE PERMEASE C1399.01C-RELATED"/>
    <property type="match status" value="1"/>
</dbReference>
<dbReference type="GO" id="GO:0005886">
    <property type="term" value="C:plasma membrane"/>
    <property type="evidence" value="ECO:0007669"/>
    <property type="project" value="UniProtKB-SubCell"/>
</dbReference>